<dbReference type="EMBL" id="LBXN01000028">
    <property type="protein sequence ID" value="KKR32913.1"/>
    <property type="molecule type" value="Genomic_DNA"/>
</dbReference>
<evidence type="ECO:0000313" key="2">
    <source>
        <dbReference type="Proteomes" id="UP000034539"/>
    </source>
</evidence>
<dbReference type="CDD" id="cd00303">
    <property type="entry name" value="retropepsin_like"/>
    <property type="match status" value="1"/>
</dbReference>
<sequence>MPKIAYTSLPSPHGHINKPLINIGLSSDKTHRVIPAQIKALIDSGADVCLCSEDISAWLGIKLNRKKSCSFTAANNQIFNAIPEYLTMSVFGKKYKSNFFISNNLPKNFPIILGQKGFFSQFKIVFDYKNLEIEIT</sequence>
<dbReference type="SUPFAM" id="SSF50630">
    <property type="entry name" value="Acid proteases"/>
    <property type="match status" value="1"/>
</dbReference>
<evidence type="ECO:0000313" key="1">
    <source>
        <dbReference type="EMBL" id="KKR32913.1"/>
    </source>
</evidence>
<proteinExistence type="predicted"/>
<dbReference type="Proteomes" id="UP000034539">
    <property type="component" value="Unassembled WGS sequence"/>
</dbReference>
<dbReference type="AlphaFoldDB" id="A0A0G0PYD4"/>
<gene>
    <name evidence="1" type="ORF">UT63_C0028G0002</name>
</gene>
<protein>
    <recommendedName>
        <fullName evidence="3">Peptidase A2 domain-containing protein</fullName>
    </recommendedName>
</protein>
<dbReference type="InterPro" id="IPR021109">
    <property type="entry name" value="Peptidase_aspartic_dom_sf"/>
</dbReference>
<name>A0A0G0PYD4_9BACT</name>
<comment type="caution">
    <text evidence="1">The sequence shown here is derived from an EMBL/GenBank/DDBJ whole genome shotgun (WGS) entry which is preliminary data.</text>
</comment>
<dbReference type="Gene3D" id="2.40.70.10">
    <property type="entry name" value="Acid Proteases"/>
    <property type="match status" value="1"/>
</dbReference>
<accession>A0A0G0PYD4</accession>
<reference evidence="1 2" key="1">
    <citation type="journal article" date="2015" name="Nature">
        <title>rRNA introns, odd ribosomes, and small enigmatic genomes across a large radiation of phyla.</title>
        <authorList>
            <person name="Brown C.T."/>
            <person name="Hug L.A."/>
            <person name="Thomas B.C."/>
            <person name="Sharon I."/>
            <person name="Castelle C.J."/>
            <person name="Singh A."/>
            <person name="Wilkins M.J."/>
            <person name="Williams K.H."/>
            <person name="Banfield J.F."/>
        </authorList>
    </citation>
    <scope>NUCLEOTIDE SEQUENCE [LARGE SCALE GENOMIC DNA]</scope>
</reference>
<organism evidence="1 2">
    <name type="scientific">Candidatus Gottesmanbacteria bacterium GW2011_GWC2_39_8</name>
    <dbReference type="NCBI Taxonomy" id="1618450"/>
    <lineage>
        <taxon>Bacteria</taxon>
        <taxon>Candidatus Gottesmaniibacteriota</taxon>
    </lineage>
</organism>
<evidence type="ECO:0008006" key="3">
    <source>
        <dbReference type="Google" id="ProtNLM"/>
    </source>
</evidence>